<dbReference type="EMBL" id="SDWY01000003">
    <property type="protein sequence ID" value="MDN6900654.1"/>
    <property type="molecule type" value="Genomic_DNA"/>
</dbReference>
<gene>
    <name evidence="2" type="ORF">EVC35_06505</name>
</gene>
<evidence type="ECO:0000313" key="2">
    <source>
        <dbReference type="EMBL" id="MDN6900654.1"/>
    </source>
</evidence>
<accession>A0AAJ1VPB4</accession>
<dbReference type="Pfam" id="PF00534">
    <property type="entry name" value="Glycos_transf_1"/>
    <property type="match status" value="1"/>
</dbReference>
<comment type="caution">
    <text evidence="2">The sequence shown here is derived from an EMBL/GenBank/DDBJ whole genome shotgun (WGS) entry which is preliminary data.</text>
</comment>
<dbReference type="RefSeq" id="WP_301711304.1">
    <property type="nucleotide sequence ID" value="NZ_SDWY01000003.1"/>
</dbReference>
<evidence type="ECO:0000313" key="3">
    <source>
        <dbReference type="Proteomes" id="UP001167919"/>
    </source>
</evidence>
<reference evidence="2" key="1">
    <citation type="submission" date="2019-01" db="EMBL/GenBank/DDBJ databases">
        <title>Oenococcus sicerae UCMA17102.</title>
        <authorList>
            <person name="Cousin F.J."/>
            <person name="Le Guellec R."/>
            <person name="Cretenet M."/>
        </authorList>
    </citation>
    <scope>NUCLEOTIDE SEQUENCE</scope>
    <source>
        <strain evidence="2">UCMA17102</strain>
    </source>
</reference>
<sequence length="361" mass="41251">MKIDFILSNNYNIPVGGYRIVYEYANMLAESGDDVTITFMIYDRVPLRRGYIIRSLLSKIKRTIFFKLGIIYTSKKTVTWFKLNNKIKLNFALPRDSYFPDCDIAVATAWGTAYTLSKLNQNKGKKFYFIQHDERVFAPDGFVRPTWKLALKKIVIASWLKELLQNEVGQSSILVKNFVDLDHFYLTVPLVERNRIVSMLYHKNPSKGSADGIEALKKVHSVFPDMKVKMFGTPEEPDNLPNYFEYTHNAKTKELRNIYNQSSIYVLPSHLEGWGLTATEAMACGAALISTKNGGVNDFGLENETALLSAPNDIDHLAKNIIFLLQNDSERRRIAANGMELVHSLTKNNSFNKFKDVLHEQ</sequence>
<dbReference type="Proteomes" id="UP001167919">
    <property type="component" value="Unassembled WGS sequence"/>
</dbReference>
<organism evidence="2 3">
    <name type="scientific">Oenococcus sicerae</name>
    <dbReference type="NCBI Taxonomy" id="2203724"/>
    <lineage>
        <taxon>Bacteria</taxon>
        <taxon>Bacillati</taxon>
        <taxon>Bacillota</taxon>
        <taxon>Bacilli</taxon>
        <taxon>Lactobacillales</taxon>
        <taxon>Lactobacillaceae</taxon>
        <taxon>Oenococcus</taxon>
    </lineage>
</organism>
<dbReference type="CDD" id="cd03801">
    <property type="entry name" value="GT4_PimA-like"/>
    <property type="match status" value="1"/>
</dbReference>
<protein>
    <submittedName>
        <fullName evidence="2">Glycosyltransferase</fullName>
    </submittedName>
</protein>
<dbReference type="Gene3D" id="3.40.50.11090">
    <property type="match status" value="1"/>
</dbReference>
<proteinExistence type="predicted"/>
<dbReference type="Gene3D" id="3.40.50.2000">
    <property type="entry name" value="Glycogen Phosphorylase B"/>
    <property type="match status" value="1"/>
</dbReference>
<evidence type="ECO:0000259" key="1">
    <source>
        <dbReference type="Pfam" id="PF00534"/>
    </source>
</evidence>
<name>A0AAJ1VPB4_9LACO</name>
<feature type="domain" description="Glycosyl transferase family 1" evidence="1">
    <location>
        <begin position="195"/>
        <end position="338"/>
    </location>
</feature>
<dbReference type="PANTHER" id="PTHR12526">
    <property type="entry name" value="GLYCOSYLTRANSFERASE"/>
    <property type="match status" value="1"/>
</dbReference>
<dbReference type="SUPFAM" id="SSF53756">
    <property type="entry name" value="UDP-Glycosyltransferase/glycogen phosphorylase"/>
    <property type="match status" value="1"/>
</dbReference>
<dbReference type="PANTHER" id="PTHR12526:SF630">
    <property type="entry name" value="GLYCOSYLTRANSFERASE"/>
    <property type="match status" value="1"/>
</dbReference>
<dbReference type="InterPro" id="IPR001296">
    <property type="entry name" value="Glyco_trans_1"/>
</dbReference>
<dbReference type="AlphaFoldDB" id="A0AAJ1VPB4"/>
<dbReference type="GO" id="GO:0016757">
    <property type="term" value="F:glycosyltransferase activity"/>
    <property type="evidence" value="ECO:0007669"/>
    <property type="project" value="InterPro"/>
</dbReference>